<dbReference type="HAMAP" id="MF_01925">
    <property type="entry name" value="P5C_reductase"/>
    <property type="match status" value="1"/>
</dbReference>
<evidence type="ECO:0000256" key="1">
    <source>
        <dbReference type="ARBA" id="ARBA00005525"/>
    </source>
</evidence>
<dbReference type="AlphaFoldDB" id="A0A7W6S101"/>
<dbReference type="UniPathway" id="UPA00098">
    <property type="reaction ID" value="UER00361"/>
</dbReference>
<keyword evidence="4" id="KW-0641">Proline biosynthesis</keyword>
<keyword evidence="4" id="KW-0963">Cytoplasm</keyword>
<gene>
    <name evidence="4" type="primary">proC</name>
    <name evidence="9" type="ORF">GGD88_002637</name>
</gene>
<dbReference type="Gene3D" id="3.40.50.720">
    <property type="entry name" value="NAD(P)-binding Rossmann-like Domain"/>
    <property type="match status" value="1"/>
</dbReference>
<dbReference type="NCBIfam" id="TIGR00112">
    <property type="entry name" value="proC"/>
    <property type="match status" value="1"/>
</dbReference>
<dbReference type="SUPFAM" id="SSF48179">
    <property type="entry name" value="6-phosphogluconate dehydrogenase C-terminal domain-like"/>
    <property type="match status" value="1"/>
</dbReference>
<dbReference type="Proteomes" id="UP000555728">
    <property type="component" value="Unassembled WGS sequence"/>
</dbReference>
<evidence type="ECO:0000313" key="10">
    <source>
        <dbReference type="Proteomes" id="UP000555728"/>
    </source>
</evidence>
<name>A0A7W6S101_9PROT</name>
<comment type="pathway">
    <text evidence="4">Amino-acid biosynthesis; L-proline biosynthesis; L-proline from L-glutamate 5-semialdehyde: step 1/1.</text>
</comment>
<feature type="binding site" evidence="6">
    <location>
        <begin position="79"/>
        <end position="82"/>
    </location>
    <ligand>
        <name>NADP(+)</name>
        <dbReference type="ChEBI" id="CHEBI:58349"/>
    </ligand>
</feature>
<dbReference type="Gene3D" id="1.10.3730.10">
    <property type="entry name" value="ProC C-terminal domain-like"/>
    <property type="match status" value="1"/>
</dbReference>
<proteinExistence type="inferred from homology"/>
<feature type="domain" description="Pyrroline-5-carboxylate reductase catalytic N-terminal" evidence="7">
    <location>
        <begin position="20"/>
        <end position="107"/>
    </location>
</feature>
<dbReference type="PANTHER" id="PTHR11645:SF0">
    <property type="entry name" value="PYRROLINE-5-CARBOXYLATE REDUCTASE 3"/>
    <property type="match status" value="1"/>
</dbReference>
<reference evidence="9 10" key="1">
    <citation type="submission" date="2020-08" db="EMBL/GenBank/DDBJ databases">
        <title>Genome sequencing of Purple Non-Sulfur Bacteria from various extreme environments.</title>
        <authorList>
            <person name="Mayer M."/>
        </authorList>
    </citation>
    <scope>NUCLEOTIDE SEQUENCE [LARGE SCALE GENOMIC DNA]</scope>
    <source>
        <strain evidence="9 10">JA135</strain>
    </source>
</reference>
<dbReference type="GO" id="GO:0055129">
    <property type="term" value="P:L-proline biosynthetic process"/>
    <property type="evidence" value="ECO:0007669"/>
    <property type="project" value="UniProtKB-UniRule"/>
</dbReference>
<comment type="subcellular location">
    <subcellularLocation>
        <location evidence="4">Cytoplasm</location>
    </subcellularLocation>
</comment>
<comment type="catalytic activity">
    <reaction evidence="4">
        <text>L-proline + NAD(+) = (S)-1-pyrroline-5-carboxylate + NADH + 2 H(+)</text>
        <dbReference type="Rhea" id="RHEA:14105"/>
        <dbReference type="ChEBI" id="CHEBI:15378"/>
        <dbReference type="ChEBI" id="CHEBI:17388"/>
        <dbReference type="ChEBI" id="CHEBI:57540"/>
        <dbReference type="ChEBI" id="CHEBI:57945"/>
        <dbReference type="ChEBI" id="CHEBI:60039"/>
        <dbReference type="EC" id="1.5.1.2"/>
    </reaction>
</comment>
<dbReference type="InterPro" id="IPR029036">
    <property type="entry name" value="P5CR_dimer"/>
</dbReference>
<comment type="catalytic activity">
    <reaction evidence="4">
        <text>L-proline + NADP(+) = (S)-1-pyrroline-5-carboxylate + NADPH + 2 H(+)</text>
        <dbReference type="Rhea" id="RHEA:14109"/>
        <dbReference type="ChEBI" id="CHEBI:15378"/>
        <dbReference type="ChEBI" id="CHEBI:17388"/>
        <dbReference type="ChEBI" id="CHEBI:57783"/>
        <dbReference type="ChEBI" id="CHEBI:58349"/>
        <dbReference type="ChEBI" id="CHEBI:60039"/>
        <dbReference type="EC" id="1.5.1.2"/>
    </reaction>
</comment>
<evidence type="ECO:0000313" key="9">
    <source>
        <dbReference type="EMBL" id="MBB4286895.1"/>
    </source>
</evidence>
<keyword evidence="10" id="KW-1185">Reference proteome</keyword>
<protein>
    <recommendedName>
        <fullName evidence="4 5">Pyrroline-5-carboxylate reductase</fullName>
        <shortName evidence="4">P5C reductase</shortName>
        <shortName evidence="4">P5CR</shortName>
        <ecNumber evidence="4 5">1.5.1.2</ecNumber>
    </recommendedName>
    <alternativeName>
        <fullName evidence="4">PCA reductase</fullName>
    </alternativeName>
</protein>
<dbReference type="EC" id="1.5.1.2" evidence="4 5"/>
<evidence type="ECO:0000256" key="3">
    <source>
        <dbReference type="ARBA" id="ARBA00023002"/>
    </source>
</evidence>
<keyword evidence="2 4" id="KW-0521">NADP</keyword>
<evidence type="ECO:0000259" key="7">
    <source>
        <dbReference type="Pfam" id="PF03807"/>
    </source>
</evidence>
<dbReference type="InterPro" id="IPR008927">
    <property type="entry name" value="6-PGluconate_DH-like_C_sf"/>
</dbReference>
<evidence type="ECO:0000256" key="2">
    <source>
        <dbReference type="ARBA" id="ARBA00022857"/>
    </source>
</evidence>
<dbReference type="GO" id="GO:0005737">
    <property type="term" value="C:cytoplasm"/>
    <property type="evidence" value="ECO:0007669"/>
    <property type="project" value="UniProtKB-SubCell"/>
</dbReference>
<evidence type="ECO:0000256" key="4">
    <source>
        <dbReference type="HAMAP-Rule" id="MF_01925"/>
    </source>
</evidence>
<accession>A0A7W6S101</accession>
<dbReference type="RefSeq" id="WP_184436106.1">
    <property type="nucleotide sequence ID" value="NZ_JACIGI010000023.1"/>
</dbReference>
<dbReference type="PIRSF" id="PIRSF000193">
    <property type="entry name" value="Pyrrol-5-carb_rd"/>
    <property type="match status" value="1"/>
</dbReference>
<dbReference type="FunFam" id="1.10.3730.10:FF:000001">
    <property type="entry name" value="Pyrroline-5-carboxylate reductase"/>
    <property type="match status" value="1"/>
</dbReference>
<dbReference type="InterPro" id="IPR028939">
    <property type="entry name" value="P5C_Rdtase_cat_N"/>
</dbReference>
<dbReference type="GO" id="GO:0004735">
    <property type="term" value="F:pyrroline-5-carboxylate reductase activity"/>
    <property type="evidence" value="ECO:0007669"/>
    <property type="project" value="UniProtKB-UniRule"/>
</dbReference>
<keyword evidence="4" id="KW-0028">Amino-acid biosynthesis</keyword>
<dbReference type="SUPFAM" id="SSF51735">
    <property type="entry name" value="NAD(P)-binding Rossmann-fold domains"/>
    <property type="match status" value="1"/>
</dbReference>
<dbReference type="InterPro" id="IPR036291">
    <property type="entry name" value="NAD(P)-bd_dom_sf"/>
</dbReference>
<dbReference type="Pfam" id="PF03807">
    <property type="entry name" value="F420_oxidored"/>
    <property type="match status" value="1"/>
</dbReference>
<feature type="domain" description="Pyrroline-5-carboxylate reductase dimerisation" evidence="8">
    <location>
        <begin position="172"/>
        <end position="287"/>
    </location>
</feature>
<keyword evidence="3 4" id="KW-0560">Oxidoreductase</keyword>
<comment type="function">
    <text evidence="4">Catalyzes the reduction of 1-pyrroline-5-carboxylate (PCA) to L-proline.</text>
</comment>
<sequence>MVAASDAVGGAALAAARVWLVGGGKMGGALLAGWLGRGLAPAQVTVIDPSPGVVPAGVRTVPDPAALAAEPAPDVLVLAVKPQMMDAVLPAYRRLGGGPTVVLSVAAGRVIAGFEAAFGPGTPVVRSIPNTPAAVHRGMTVACANPHVTPAGRTTCDALLGAVGDIAWVEDEALIDAVTAVSGSGPAYVFLLTECLARAGVQAGLPADLADRLARSTVTGAAALMDQAAEDPATLRANVTSPNGTTAAALDVLMTEDEGEGEGKGKGEGLAALMARAVAAAARRSRDLAG</sequence>
<evidence type="ECO:0000259" key="8">
    <source>
        <dbReference type="Pfam" id="PF14748"/>
    </source>
</evidence>
<comment type="similarity">
    <text evidence="1 4">Belongs to the pyrroline-5-carboxylate reductase family.</text>
</comment>
<comment type="caution">
    <text evidence="9">The sequence shown here is derived from an EMBL/GenBank/DDBJ whole genome shotgun (WGS) entry which is preliminary data.</text>
</comment>
<evidence type="ECO:0000256" key="5">
    <source>
        <dbReference type="NCBIfam" id="TIGR00112"/>
    </source>
</evidence>
<organism evidence="9 10">
    <name type="scientific">Roseospira goensis</name>
    <dbReference type="NCBI Taxonomy" id="391922"/>
    <lineage>
        <taxon>Bacteria</taxon>
        <taxon>Pseudomonadati</taxon>
        <taxon>Pseudomonadota</taxon>
        <taxon>Alphaproteobacteria</taxon>
        <taxon>Rhodospirillales</taxon>
        <taxon>Rhodospirillaceae</taxon>
        <taxon>Roseospira</taxon>
    </lineage>
</organism>
<dbReference type="Pfam" id="PF14748">
    <property type="entry name" value="P5CR_dimer"/>
    <property type="match status" value="1"/>
</dbReference>
<evidence type="ECO:0000256" key="6">
    <source>
        <dbReference type="PIRSR" id="PIRSR000193-1"/>
    </source>
</evidence>
<dbReference type="InterPro" id="IPR000304">
    <property type="entry name" value="Pyrroline-COOH_reductase"/>
</dbReference>
<dbReference type="EMBL" id="JACIGI010000023">
    <property type="protein sequence ID" value="MBB4286895.1"/>
    <property type="molecule type" value="Genomic_DNA"/>
</dbReference>
<dbReference type="PANTHER" id="PTHR11645">
    <property type="entry name" value="PYRROLINE-5-CARBOXYLATE REDUCTASE"/>
    <property type="match status" value="1"/>
</dbReference>